<keyword evidence="11" id="KW-0067">ATP-binding</keyword>
<evidence type="ECO:0000313" key="18">
    <source>
        <dbReference type="EMBL" id="KAK0410094.1"/>
    </source>
</evidence>
<evidence type="ECO:0000256" key="8">
    <source>
        <dbReference type="ARBA" id="ARBA00022741"/>
    </source>
</evidence>
<dbReference type="GO" id="GO:0006695">
    <property type="term" value="P:cholesterol biosynthetic process"/>
    <property type="evidence" value="ECO:0007669"/>
    <property type="project" value="UniProtKB-KW"/>
</dbReference>
<dbReference type="InterPro" id="IPR005919">
    <property type="entry name" value="Pmev_kin_anim"/>
</dbReference>
<keyword evidence="12" id="KW-0752">Steroid biosynthesis</keyword>
<keyword evidence="4" id="KW-0963">Cytoplasm</keyword>
<evidence type="ECO:0000256" key="4">
    <source>
        <dbReference type="ARBA" id="ARBA00022490"/>
    </source>
</evidence>
<evidence type="ECO:0000256" key="10">
    <source>
        <dbReference type="ARBA" id="ARBA00022778"/>
    </source>
</evidence>
<sequence length="320" mass="35886">MVQRGVKLVVCFSGKRKSGKDYVSGKLLERLRKDYAAQLAGISWSLKDEFAEIEKVDKEELRTDGPFKEVYRKHMVEFGERKRNEDPSYFCRAAMSSLDLSTSIAIITDCRRPSDLAYFGSQGYRRITVRVQAPLEVREQRGFKFTQGIDDSDTECALDEWPHPWDFVIDNSSAALLVAQQFGVMSQANVSGTTAHNPSPYLRRYRLPVLPGASTAYDDLLSPIDNNAKMAFIAVKNAQLSSVAPSSSFKVASPPSKPLDDYVCSSTWCYQSAQLNHSKSTVVPVRFELGAEIEEMERRNKELLDLGADKCRSASSRQPK</sequence>
<keyword evidence="8" id="KW-0547">Nucleotide-binding</keyword>
<protein>
    <recommendedName>
        <fullName evidence="17">Phosphomevalonate kinase</fullName>
        <ecNumber evidence="3">2.7.4.2</ecNumber>
    </recommendedName>
</protein>
<dbReference type="InterPro" id="IPR027417">
    <property type="entry name" value="P-loop_NTPase"/>
</dbReference>
<keyword evidence="7" id="KW-0808">Transferase</keyword>
<evidence type="ECO:0000256" key="16">
    <source>
        <dbReference type="ARBA" id="ARBA00023221"/>
    </source>
</evidence>
<evidence type="ECO:0000256" key="9">
    <source>
        <dbReference type="ARBA" id="ARBA00022777"/>
    </source>
</evidence>
<dbReference type="Pfam" id="PF04275">
    <property type="entry name" value="P-mevalo_kinase"/>
    <property type="match status" value="1"/>
</dbReference>
<keyword evidence="9" id="KW-0418">Kinase</keyword>
<proteinExistence type="predicted"/>
<evidence type="ECO:0000256" key="2">
    <source>
        <dbReference type="ARBA" id="ARBA00005017"/>
    </source>
</evidence>
<dbReference type="GO" id="GO:0005524">
    <property type="term" value="F:ATP binding"/>
    <property type="evidence" value="ECO:0007669"/>
    <property type="project" value="UniProtKB-KW"/>
</dbReference>
<keyword evidence="13" id="KW-0756">Sterol biosynthesis</keyword>
<evidence type="ECO:0000313" key="19">
    <source>
        <dbReference type="Proteomes" id="UP001175271"/>
    </source>
</evidence>
<organism evidence="18 19">
    <name type="scientific">Steinernema hermaphroditum</name>
    <dbReference type="NCBI Taxonomy" id="289476"/>
    <lineage>
        <taxon>Eukaryota</taxon>
        <taxon>Metazoa</taxon>
        <taxon>Ecdysozoa</taxon>
        <taxon>Nematoda</taxon>
        <taxon>Chromadorea</taxon>
        <taxon>Rhabditida</taxon>
        <taxon>Tylenchina</taxon>
        <taxon>Panagrolaimomorpha</taxon>
        <taxon>Strongyloidoidea</taxon>
        <taxon>Steinernematidae</taxon>
        <taxon>Steinernema</taxon>
    </lineage>
</organism>
<comment type="caution">
    <text evidence="18">The sequence shown here is derived from an EMBL/GenBank/DDBJ whole genome shotgun (WGS) entry which is preliminary data.</text>
</comment>
<comment type="pathway">
    <text evidence="2">Isoprenoid biosynthesis; isopentenyl diphosphate biosynthesis via mevalonate pathway; isopentenyl diphosphate from (R)-mevalonate: step 2/3.</text>
</comment>
<evidence type="ECO:0000256" key="12">
    <source>
        <dbReference type="ARBA" id="ARBA00022955"/>
    </source>
</evidence>
<dbReference type="PANTHER" id="PTHR13101:SF1">
    <property type="entry name" value="PHOSPHOMEVALONATE KINASE"/>
    <property type="match status" value="1"/>
</dbReference>
<keyword evidence="16" id="KW-0753">Steroid metabolism</keyword>
<dbReference type="EMBL" id="JAUCMV010000003">
    <property type="protein sequence ID" value="KAK0410094.1"/>
    <property type="molecule type" value="Genomic_DNA"/>
</dbReference>
<dbReference type="GO" id="GO:0019287">
    <property type="term" value="P:isopentenyl diphosphate biosynthetic process, mevalonate pathway"/>
    <property type="evidence" value="ECO:0007669"/>
    <property type="project" value="TreeGrafter"/>
</dbReference>
<dbReference type="AlphaFoldDB" id="A0AA39HSM0"/>
<evidence type="ECO:0000256" key="11">
    <source>
        <dbReference type="ARBA" id="ARBA00022840"/>
    </source>
</evidence>
<reference evidence="18" key="1">
    <citation type="submission" date="2023-06" db="EMBL/GenBank/DDBJ databases">
        <title>Genomic analysis of the entomopathogenic nematode Steinernema hermaphroditum.</title>
        <authorList>
            <person name="Schwarz E.M."/>
            <person name="Heppert J.K."/>
            <person name="Baniya A."/>
            <person name="Schwartz H.T."/>
            <person name="Tan C.-H."/>
            <person name="Antoshechkin I."/>
            <person name="Sternberg P.W."/>
            <person name="Goodrich-Blair H."/>
            <person name="Dillman A.R."/>
        </authorList>
    </citation>
    <scope>NUCLEOTIDE SEQUENCE</scope>
    <source>
        <strain evidence="18">PS9179</strain>
        <tissue evidence="18">Whole animal</tissue>
    </source>
</reference>
<comment type="subcellular location">
    <subcellularLocation>
        <location evidence="1">Cytoplasm</location>
        <location evidence="1">Cytosol</location>
    </subcellularLocation>
</comment>
<evidence type="ECO:0000256" key="17">
    <source>
        <dbReference type="ARBA" id="ARBA00034549"/>
    </source>
</evidence>
<name>A0AA39HSM0_9BILA</name>
<evidence type="ECO:0000256" key="13">
    <source>
        <dbReference type="ARBA" id="ARBA00023011"/>
    </source>
</evidence>
<keyword evidence="15" id="KW-1207">Sterol metabolism</keyword>
<evidence type="ECO:0000256" key="3">
    <source>
        <dbReference type="ARBA" id="ARBA00012958"/>
    </source>
</evidence>
<evidence type="ECO:0000256" key="14">
    <source>
        <dbReference type="ARBA" id="ARBA00023098"/>
    </source>
</evidence>
<keyword evidence="10" id="KW-0152">Cholesterol biosynthesis</keyword>
<keyword evidence="6" id="KW-0153">Cholesterol metabolism</keyword>
<dbReference type="Gene3D" id="3.40.50.300">
    <property type="entry name" value="P-loop containing nucleotide triphosphate hydrolases"/>
    <property type="match status" value="1"/>
</dbReference>
<evidence type="ECO:0000256" key="1">
    <source>
        <dbReference type="ARBA" id="ARBA00004514"/>
    </source>
</evidence>
<dbReference type="EC" id="2.7.4.2" evidence="3"/>
<keyword evidence="19" id="KW-1185">Reference proteome</keyword>
<evidence type="ECO:0000256" key="5">
    <source>
        <dbReference type="ARBA" id="ARBA00022516"/>
    </source>
</evidence>
<accession>A0AA39HSM0</accession>
<dbReference type="GO" id="GO:0005829">
    <property type="term" value="C:cytosol"/>
    <property type="evidence" value="ECO:0007669"/>
    <property type="project" value="UniProtKB-SubCell"/>
</dbReference>
<keyword evidence="14" id="KW-0443">Lipid metabolism</keyword>
<evidence type="ECO:0000256" key="7">
    <source>
        <dbReference type="ARBA" id="ARBA00022679"/>
    </source>
</evidence>
<dbReference type="Proteomes" id="UP001175271">
    <property type="component" value="Unassembled WGS sequence"/>
</dbReference>
<dbReference type="PANTHER" id="PTHR13101">
    <property type="entry name" value="PHOSPHOMEVALONATE KINASE"/>
    <property type="match status" value="1"/>
</dbReference>
<dbReference type="GO" id="GO:0004631">
    <property type="term" value="F:phosphomevalonate kinase activity"/>
    <property type="evidence" value="ECO:0007669"/>
    <property type="project" value="UniProtKB-EC"/>
</dbReference>
<gene>
    <name evidence="18" type="ORF">QR680_004939</name>
</gene>
<evidence type="ECO:0000256" key="6">
    <source>
        <dbReference type="ARBA" id="ARBA00022548"/>
    </source>
</evidence>
<evidence type="ECO:0000256" key="15">
    <source>
        <dbReference type="ARBA" id="ARBA00023166"/>
    </source>
</evidence>
<keyword evidence="5" id="KW-0444">Lipid biosynthesis</keyword>